<organism evidence="2 3">
    <name type="scientific">Methylococcus capsulatus</name>
    <dbReference type="NCBI Taxonomy" id="414"/>
    <lineage>
        <taxon>Bacteria</taxon>
        <taxon>Pseudomonadati</taxon>
        <taxon>Pseudomonadota</taxon>
        <taxon>Gammaproteobacteria</taxon>
        <taxon>Methylococcales</taxon>
        <taxon>Methylococcaceae</taxon>
        <taxon>Methylococcus</taxon>
    </lineage>
</organism>
<keyword evidence="1" id="KW-1133">Transmembrane helix</keyword>
<sequence>MIGAIAVLFVAYWFYRTAVRVKLPPLPWAAGGVIVYYAGFVVWLYLVLKPLLGDSFRHHSFLLGLGMDLSAVLVGTLLAALFRAKVMLKQGDTPYEKHF</sequence>
<proteinExistence type="predicted"/>
<protein>
    <submittedName>
        <fullName evidence="2">Uncharacterized protein</fullName>
    </submittedName>
</protein>
<accession>A0AA35UDU8</accession>
<feature type="transmembrane region" description="Helical" evidence="1">
    <location>
        <begin position="28"/>
        <end position="48"/>
    </location>
</feature>
<keyword evidence="1" id="KW-0812">Transmembrane</keyword>
<dbReference type="Proteomes" id="UP001158598">
    <property type="component" value="Chromosome"/>
</dbReference>
<feature type="transmembrane region" description="Helical" evidence="1">
    <location>
        <begin position="60"/>
        <end position="82"/>
    </location>
</feature>
<dbReference type="GeneID" id="88224914"/>
<name>A0AA35UDU8_METCP</name>
<gene>
    <name evidence="2" type="ORF">MCNOR_1811</name>
</gene>
<reference evidence="2" key="1">
    <citation type="submission" date="2023-03" db="EMBL/GenBank/DDBJ databases">
        <authorList>
            <person name="Pearce D."/>
        </authorList>
    </citation>
    <scope>NUCLEOTIDE SEQUENCE</scope>
    <source>
        <strain evidence="2">Mc</strain>
    </source>
</reference>
<dbReference type="AlphaFoldDB" id="A0AA35UDU8"/>
<dbReference type="RefSeq" id="WP_010961940.1">
    <property type="nucleotide sequence ID" value="NZ_CP079097.1"/>
</dbReference>
<dbReference type="EMBL" id="OX458332">
    <property type="protein sequence ID" value="CAI8814133.1"/>
    <property type="molecule type" value="Genomic_DNA"/>
</dbReference>
<evidence type="ECO:0000256" key="1">
    <source>
        <dbReference type="SAM" id="Phobius"/>
    </source>
</evidence>
<evidence type="ECO:0000313" key="2">
    <source>
        <dbReference type="EMBL" id="CAI8814133.1"/>
    </source>
</evidence>
<keyword evidence="1" id="KW-0472">Membrane</keyword>
<evidence type="ECO:0000313" key="3">
    <source>
        <dbReference type="Proteomes" id="UP001158598"/>
    </source>
</evidence>